<evidence type="ECO:0000259" key="2">
    <source>
        <dbReference type="Pfam" id="PF02543"/>
    </source>
</evidence>
<comment type="similarity">
    <text evidence="1">Belongs to the NodU/CmcH family.</text>
</comment>
<dbReference type="InterPro" id="IPR003696">
    <property type="entry name" value="Carbtransf_dom"/>
</dbReference>
<dbReference type="Gene3D" id="3.30.420.40">
    <property type="match status" value="2"/>
</dbReference>
<dbReference type="Proteomes" id="UP000223366">
    <property type="component" value="Unassembled WGS sequence"/>
</dbReference>
<dbReference type="Pfam" id="PF02543">
    <property type="entry name" value="Carbam_trans_N"/>
    <property type="match status" value="1"/>
</dbReference>
<dbReference type="PANTHER" id="PTHR34847">
    <property type="entry name" value="NODULATION PROTEIN U"/>
    <property type="match status" value="1"/>
</dbReference>
<dbReference type="InterPro" id="IPR043129">
    <property type="entry name" value="ATPase_NBD"/>
</dbReference>
<name>A0A9X7BI68_BACTU</name>
<evidence type="ECO:0000256" key="1">
    <source>
        <dbReference type="ARBA" id="ARBA00006129"/>
    </source>
</evidence>
<comment type="caution">
    <text evidence="4">The sequence shown here is derived from an EMBL/GenBank/DDBJ whole genome shotgun (WGS) entry which is preliminary data.</text>
</comment>
<feature type="domain" description="Carbamoyltransferase C-terminal" evidence="3">
    <location>
        <begin position="392"/>
        <end position="561"/>
    </location>
</feature>
<dbReference type="Pfam" id="PF16861">
    <property type="entry name" value="Carbam_trans_C"/>
    <property type="match status" value="1"/>
</dbReference>
<sequence length="562" mass="64320">MYILGINSVYHESSVTLIKDGRLIASAEEERFTRVKHAKPARVDNPNELPIEALGYCLNKAGISLKDVDWIGLTIDPNKRLENVNFEDYVIDGDWGSESGEKLFYNQLLTIPDKLYEMGYEGEFMWVEHHICHASSAFYPSPYSKAAVIAVDGIGETGSALFCSGIDHKLDIFSEVQYPASLGFFWEKLSVFLGFSEYDACKVMGLAGYGNSSRYINQFKSIVKIKPRGQFEIDNEVLRFRIEEDFSKLEELFKIKKRLPEEEMSQEYKDIAAALQLTTEEVLLHMAKFAYEQCETENLCLAGGVALNCVANEILLKKGPFDNIFIQPAAHDAGTSLGAALYIWHQRLDNKEREQMKHVYWGPEFSNEEIEQAIIDSGLEYEKLDRIEHKVARLISEQYIIAWFQGQMEFGPRALGNRSFLADPRSYEMRERLNHVVKHREDYRPFAPSVLAEEAENWFTIDKVSPATDFMLMSFKAKEKHKIPAVVHVDGTSRIHTVREEINKKYYNLIREFYEITGVPMLLNTSYNDSEPIVCSPHDAINTFKKGEIDYLAIGDYLVSKS</sequence>
<feature type="domain" description="Carbamoyltransferase" evidence="2">
    <location>
        <begin position="3"/>
        <end position="341"/>
    </location>
</feature>
<dbReference type="SUPFAM" id="SSF53067">
    <property type="entry name" value="Actin-like ATPase domain"/>
    <property type="match status" value="1"/>
</dbReference>
<proteinExistence type="inferred from homology"/>
<dbReference type="AlphaFoldDB" id="A0A9X7BI68"/>
<dbReference type="InterPro" id="IPR038152">
    <property type="entry name" value="Carbam_trans_C_sf"/>
</dbReference>
<dbReference type="Gene3D" id="3.90.870.20">
    <property type="entry name" value="Carbamoyltransferase, C-terminal domain"/>
    <property type="match status" value="1"/>
</dbReference>
<evidence type="ECO:0000313" key="4">
    <source>
        <dbReference type="EMBL" id="PFV22814.1"/>
    </source>
</evidence>
<accession>A0A9X7BI68</accession>
<gene>
    <name evidence="4" type="ORF">COK99_31715</name>
</gene>
<dbReference type="PANTHER" id="PTHR34847:SF1">
    <property type="entry name" value="NODULATION PROTEIN U"/>
    <property type="match status" value="1"/>
</dbReference>
<dbReference type="RefSeq" id="WP_097961722.1">
    <property type="nucleotide sequence ID" value="NZ_NUHS01000008.1"/>
</dbReference>
<dbReference type="EMBL" id="NVDU01000127">
    <property type="protein sequence ID" value="PFV22814.1"/>
    <property type="molecule type" value="Genomic_DNA"/>
</dbReference>
<dbReference type="GO" id="GO:0016740">
    <property type="term" value="F:transferase activity"/>
    <property type="evidence" value="ECO:0007669"/>
    <property type="project" value="UniProtKB-KW"/>
</dbReference>
<dbReference type="InterPro" id="IPR031730">
    <property type="entry name" value="Carbam_trans_C"/>
</dbReference>
<evidence type="ECO:0000313" key="5">
    <source>
        <dbReference type="Proteomes" id="UP000223366"/>
    </source>
</evidence>
<reference evidence="4 5" key="1">
    <citation type="submission" date="2017-09" db="EMBL/GenBank/DDBJ databases">
        <title>Large-scale bioinformatics analysis of Bacillus genomes uncovers conserved roles of natural products in bacterial physiology.</title>
        <authorList>
            <consortium name="Agbiome Team Llc"/>
            <person name="Bleich R.M."/>
            <person name="Grubbs K.J."/>
            <person name="Santa Maria K.C."/>
            <person name="Allen S.E."/>
            <person name="Farag S."/>
            <person name="Shank E.A."/>
            <person name="Bowers A."/>
        </authorList>
    </citation>
    <scope>NUCLEOTIDE SEQUENCE [LARGE SCALE GENOMIC DNA]</scope>
    <source>
        <strain evidence="4 5">AFS060060</strain>
    </source>
</reference>
<keyword evidence="4" id="KW-0808">Transferase</keyword>
<dbReference type="InterPro" id="IPR051338">
    <property type="entry name" value="NodU/CmcH_Carbamoyltrnsfr"/>
</dbReference>
<organism evidence="4 5">
    <name type="scientific">Bacillus thuringiensis</name>
    <dbReference type="NCBI Taxonomy" id="1428"/>
    <lineage>
        <taxon>Bacteria</taxon>
        <taxon>Bacillati</taxon>
        <taxon>Bacillota</taxon>
        <taxon>Bacilli</taxon>
        <taxon>Bacillales</taxon>
        <taxon>Bacillaceae</taxon>
        <taxon>Bacillus</taxon>
        <taxon>Bacillus cereus group</taxon>
    </lineage>
</organism>
<dbReference type="CDD" id="cd24098">
    <property type="entry name" value="ASKHA_NBD_TobZ_N"/>
    <property type="match status" value="1"/>
</dbReference>
<protein>
    <submittedName>
        <fullName evidence="4">Carbamoyl transferase</fullName>
    </submittedName>
</protein>
<evidence type="ECO:0000259" key="3">
    <source>
        <dbReference type="Pfam" id="PF16861"/>
    </source>
</evidence>